<comment type="subcellular location">
    <subcellularLocation>
        <location evidence="2">Cell membrane</location>
    </subcellularLocation>
</comment>
<comment type="catalytic activity">
    <reaction evidence="1">
        <text>ATP + protein L-histidine = ADP + protein N-phospho-L-histidine.</text>
        <dbReference type="EC" id="2.7.13.3"/>
    </reaction>
</comment>
<dbReference type="InterPro" id="IPR003660">
    <property type="entry name" value="HAMP_dom"/>
</dbReference>
<keyword evidence="8" id="KW-1133">Transmembrane helix</keyword>
<dbReference type="Gene3D" id="1.10.287.130">
    <property type="match status" value="1"/>
</dbReference>
<evidence type="ECO:0000256" key="6">
    <source>
        <dbReference type="ARBA" id="ARBA00022692"/>
    </source>
</evidence>
<keyword evidence="9" id="KW-0902">Two-component regulatory system</keyword>
<dbReference type="PRINTS" id="PR00344">
    <property type="entry name" value="BCTRLSENSOR"/>
</dbReference>
<dbReference type="SMART" id="SM00387">
    <property type="entry name" value="HATPase_c"/>
    <property type="match status" value="1"/>
</dbReference>
<evidence type="ECO:0000256" key="5">
    <source>
        <dbReference type="ARBA" id="ARBA00022679"/>
    </source>
</evidence>
<dbReference type="Pfam" id="PF00512">
    <property type="entry name" value="HisKA"/>
    <property type="match status" value="1"/>
</dbReference>
<dbReference type="Gene3D" id="3.30.565.10">
    <property type="entry name" value="Histidine kinase-like ATPase, C-terminal domain"/>
    <property type="match status" value="1"/>
</dbReference>
<dbReference type="GO" id="GO:0000155">
    <property type="term" value="F:phosphorelay sensor kinase activity"/>
    <property type="evidence" value="ECO:0007669"/>
    <property type="project" value="InterPro"/>
</dbReference>
<dbReference type="SMART" id="SM00388">
    <property type="entry name" value="HisKA"/>
    <property type="match status" value="1"/>
</dbReference>
<dbReference type="PANTHER" id="PTHR45436:SF5">
    <property type="entry name" value="SENSOR HISTIDINE KINASE TRCS"/>
    <property type="match status" value="1"/>
</dbReference>
<dbReference type="InterPro" id="IPR005467">
    <property type="entry name" value="His_kinase_dom"/>
</dbReference>
<feature type="domain" description="Histidine kinase" evidence="11">
    <location>
        <begin position="233"/>
        <end position="437"/>
    </location>
</feature>
<keyword evidence="5" id="KW-0808">Transferase</keyword>
<organism evidence="13 14">
    <name type="scientific">Planotetraspora mira</name>
    <dbReference type="NCBI Taxonomy" id="58121"/>
    <lineage>
        <taxon>Bacteria</taxon>
        <taxon>Bacillati</taxon>
        <taxon>Actinomycetota</taxon>
        <taxon>Actinomycetes</taxon>
        <taxon>Streptosporangiales</taxon>
        <taxon>Streptosporangiaceae</taxon>
        <taxon>Planotetraspora</taxon>
    </lineage>
</organism>
<name>A0A8J3TQH8_9ACTN</name>
<evidence type="ECO:0000256" key="7">
    <source>
        <dbReference type="ARBA" id="ARBA00022777"/>
    </source>
</evidence>
<evidence type="ECO:0000256" key="4">
    <source>
        <dbReference type="ARBA" id="ARBA00022553"/>
    </source>
</evidence>
<proteinExistence type="predicted"/>
<dbReference type="GO" id="GO:0005886">
    <property type="term" value="C:plasma membrane"/>
    <property type="evidence" value="ECO:0007669"/>
    <property type="project" value="UniProtKB-SubCell"/>
</dbReference>
<dbReference type="PROSITE" id="PS50885">
    <property type="entry name" value="HAMP"/>
    <property type="match status" value="1"/>
</dbReference>
<comment type="caution">
    <text evidence="13">The sequence shown here is derived from an EMBL/GenBank/DDBJ whole genome shotgun (WGS) entry which is preliminary data.</text>
</comment>
<keyword evidence="14" id="KW-1185">Reference proteome</keyword>
<evidence type="ECO:0000256" key="1">
    <source>
        <dbReference type="ARBA" id="ARBA00000085"/>
    </source>
</evidence>
<keyword evidence="7 13" id="KW-0418">Kinase</keyword>
<evidence type="ECO:0000256" key="2">
    <source>
        <dbReference type="ARBA" id="ARBA00004236"/>
    </source>
</evidence>
<accession>A0A8J3TQH8</accession>
<evidence type="ECO:0000256" key="10">
    <source>
        <dbReference type="ARBA" id="ARBA00023136"/>
    </source>
</evidence>
<evidence type="ECO:0000313" key="14">
    <source>
        <dbReference type="Proteomes" id="UP000650628"/>
    </source>
</evidence>
<feature type="domain" description="HAMP" evidence="12">
    <location>
        <begin position="172"/>
        <end position="225"/>
    </location>
</feature>
<keyword evidence="4" id="KW-0597">Phosphoprotein</keyword>
<dbReference type="EMBL" id="BOOO01000019">
    <property type="protein sequence ID" value="GII30339.1"/>
    <property type="molecule type" value="Genomic_DNA"/>
</dbReference>
<dbReference type="AlphaFoldDB" id="A0A8J3TQH8"/>
<evidence type="ECO:0000313" key="13">
    <source>
        <dbReference type="EMBL" id="GII30339.1"/>
    </source>
</evidence>
<dbReference type="CDD" id="cd00082">
    <property type="entry name" value="HisKA"/>
    <property type="match status" value="1"/>
</dbReference>
<protein>
    <recommendedName>
        <fullName evidence="3">histidine kinase</fullName>
        <ecNumber evidence="3">2.7.13.3</ecNumber>
    </recommendedName>
</protein>
<dbReference type="InterPro" id="IPR004358">
    <property type="entry name" value="Sig_transdc_His_kin-like_C"/>
</dbReference>
<dbReference type="InterPro" id="IPR036890">
    <property type="entry name" value="HATPase_C_sf"/>
</dbReference>
<evidence type="ECO:0000259" key="12">
    <source>
        <dbReference type="PROSITE" id="PS50885"/>
    </source>
</evidence>
<keyword evidence="10" id="KW-0472">Membrane</keyword>
<dbReference type="Gene3D" id="6.10.340.10">
    <property type="match status" value="1"/>
</dbReference>
<dbReference type="SUPFAM" id="SSF55874">
    <property type="entry name" value="ATPase domain of HSP90 chaperone/DNA topoisomerase II/histidine kinase"/>
    <property type="match status" value="1"/>
</dbReference>
<dbReference type="InterPro" id="IPR036097">
    <property type="entry name" value="HisK_dim/P_sf"/>
</dbReference>
<dbReference type="EC" id="2.7.13.3" evidence="3"/>
<dbReference type="InterPro" id="IPR003594">
    <property type="entry name" value="HATPase_dom"/>
</dbReference>
<evidence type="ECO:0000256" key="9">
    <source>
        <dbReference type="ARBA" id="ARBA00023012"/>
    </source>
</evidence>
<evidence type="ECO:0000256" key="8">
    <source>
        <dbReference type="ARBA" id="ARBA00022989"/>
    </source>
</evidence>
<dbReference type="SUPFAM" id="SSF47384">
    <property type="entry name" value="Homodimeric domain of signal transducing histidine kinase"/>
    <property type="match status" value="1"/>
</dbReference>
<evidence type="ECO:0000259" key="11">
    <source>
        <dbReference type="PROSITE" id="PS50109"/>
    </source>
</evidence>
<evidence type="ECO:0000256" key="3">
    <source>
        <dbReference type="ARBA" id="ARBA00012438"/>
    </source>
</evidence>
<dbReference type="PROSITE" id="PS50109">
    <property type="entry name" value="HIS_KIN"/>
    <property type="match status" value="1"/>
</dbReference>
<dbReference type="InterPro" id="IPR003661">
    <property type="entry name" value="HisK_dim/P_dom"/>
</dbReference>
<sequence>MIRNRLVITATATLAVALAALTAGFYSVLSWRLEKDANGVLRTRAEAAAANVTTRQGRLTLADTPFDEALDNGVWVFDVNGALVSGPSRSSPLYRAARTLSTSPQTTIRDVPADTRILALHLRDPRTPKATVVAALSLAPYEDAERTALIGALVFDALVLGIGAFFIRRTVLHALRPVAQMTTQAAMWSERDLDRRFGLGPPRDELTGLASTLDSLLARLSAALRHEKRVTAEIAHELRTPLTQLRLETEIALRQDRPPEHLRTALRQVLEGTDRMADVLETLIGLAQQSIDPSTGTCTAAEVAAEALHSCGAVGLDVRLDLDGSANPVVACDRDVVLRILQPLLDNAVRYGRTAIVLGVSRQENDVVFSVADDGPGFDPAEVDSVLRPGTQGSAASPGEGAGLGLALARRLADAAGGGLTAKPSQGGLIELRLPAA</sequence>
<dbReference type="PANTHER" id="PTHR45436">
    <property type="entry name" value="SENSOR HISTIDINE KINASE YKOH"/>
    <property type="match status" value="1"/>
</dbReference>
<dbReference type="InterPro" id="IPR050428">
    <property type="entry name" value="TCS_sensor_his_kinase"/>
</dbReference>
<reference evidence="13 14" key="1">
    <citation type="submission" date="2021-01" db="EMBL/GenBank/DDBJ databases">
        <title>Whole genome shotgun sequence of Planotetraspora mira NBRC 15435.</title>
        <authorList>
            <person name="Komaki H."/>
            <person name="Tamura T."/>
        </authorList>
    </citation>
    <scope>NUCLEOTIDE SEQUENCE [LARGE SCALE GENOMIC DNA]</scope>
    <source>
        <strain evidence="13 14">NBRC 15435</strain>
    </source>
</reference>
<keyword evidence="6" id="KW-0812">Transmembrane</keyword>
<dbReference type="Proteomes" id="UP000650628">
    <property type="component" value="Unassembled WGS sequence"/>
</dbReference>
<dbReference type="RefSeq" id="WP_203954305.1">
    <property type="nucleotide sequence ID" value="NZ_BOOO01000019.1"/>
</dbReference>
<gene>
    <name evidence="13" type="ORF">Pmi06nite_37810</name>
</gene>
<dbReference type="Pfam" id="PF02518">
    <property type="entry name" value="HATPase_c"/>
    <property type="match status" value="1"/>
</dbReference>